<dbReference type="InterPro" id="IPR043216">
    <property type="entry name" value="PAP-like"/>
</dbReference>
<evidence type="ECO:0000256" key="2">
    <source>
        <dbReference type="ARBA" id="ARBA00008816"/>
    </source>
</evidence>
<dbReference type="Gene3D" id="1.20.144.10">
    <property type="entry name" value="Phosphatidic acid phosphatase type 2/haloperoxidase"/>
    <property type="match status" value="1"/>
</dbReference>
<dbReference type="GO" id="GO:0008195">
    <property type="term" value="F:phosphatidate phosphatase activity"/>
    <property type="evidence" value="ECO:0007669"/>
    <property type="project" value="TreeGrafter"/>
</dbReference>
<dbReference type="CDD" id="cd03390">
    <property type="entry name" value="PAP2_containing_1_like"/>
    <property type="match status" value="1"/>
</dbReference>
<feature type="transmembrane region" description="Helical" evidence="7">
    <location>
        <begin position="230"/>
        <end position="253"/>
    </location>
</feature>
<evidence type="ECO:0000256" key="7">
    <source>
        <dbReference type="SAM" id="Phobius"/>
    </source>
</evidence>
<dbReference type="SUPFAM" id="SSF48317">
    <property type="entry name" value="Acid phosphatase/Vanadium-dependent haloperoxidase"/>
    <property type="match status" value="1"/>
</dbReference>
<comment type="similarity">
    <text evidence="2">Belongs to the PA-phosphatase related phosphoesterase family.</text>
</comment>
<feature type="transmembrane region" description="Helical" evidence="7">
    <location>
        <begin position="200"/>
        <end position="218"/>
    </location>
</feature>
<name>A0A086T7M4_HAPC1</name>
<keyword evidence="3 7" id="KW-0812">Transmembrane</keyword>
<dbReference type="GO" id="GO:0046839">
    <property type="term" value="P:phospholipid dephosphorylation"/>
    <property type="evidence" value="ECO:0007669"/>
    <property type="project" value="TreeGrafter"/>
</dbReference>
<evidence type="ECO:0000256" key="4">
    <source>
        <dbReference type="ARBA" id="ARBA00022989"/>
    </source>
</evidence>
<dbReference type="PANTHER" id="PTHR10165">
    <property type="entry name" value="LIPID PHOSPHATE PHOSPHATASE"/>
    <property type="match status" value="1"/>
</dbReference>
<dbReference type="HOGENOM" id="CLU_021458_0_1_1"/>
<gene>
    <name evidence="9" type="ORF">ACRE_038080</name>
</gene>
<proteinExistence type="inferred from homology"/>
<evidence type="ECO:0000259" key="8">
    <source>
        <dbReference type="SMART" id="SM00014"/>
    </source>
</evidence>
<dbReference type="GO" id="GO:0016020">
    <property type="term" value="C:membrane"/>
    <property type="evidence" value="ECO:0007669"/>
    <property type="project" value="UniProtKB-SubCell"/>
</dbReference>
<reference evidence="10" key="1">
    <citation type="journal article" date="2014" name="Genome Announc.">
        <title>Genome sequence and annotation of Acremonium chrysogenum, producer of the beta-lactam antibiotic cephalosporin C.</title>
        <authorList>
            <person name="Terfehr D."/>
            <person name="Dahlmann T.A."/>
            <person name="Specht T."/>
            <person name="Zadra I."/>
            <person name="Kuernsteiner H."/>
            <person name="Kueck U."/>
        </authorList>
    </citation>
    <scope>NUCLEOTIDE SEQUENCE [LARGE SCALE GENOMIC DNA]</scope>
    <source>
        <strain evidence="10">ATCC 11550 / CBS 779.69 / DSM 880 / IAM 14645 / JCM 23072 / IMI 49137</strain>
    </source>
</reference>
<sequence length="356" mass="39538">MDHLPPPATAAESQRQPLGKTARDFTFEWFKCHWADLAWMAGVGGFAYAINALPVPLTRTFPITFDESGNIVNPDLAYPYRGWIIPSWLSGLISFIIPYSVYLLAQIRLRSAWDASNALMGTAWSVLLATVFQVVLKSLTGGLRPSFLEVCMPDIELAKDPAHNKTGLNGAGFHDIMYTIEICTQTDKDKLHTAMTSFPSGHSSAGFASFGFLFLWLNSKLKVWADYRPAFWKMVATILPLLAALTNACILTVDMAHHWYDILGGSVLGCAMALASYRATYAAVWDSRYNHLPLHGREAFVYGADTVDYAALTLTRKVGWGGKRDWLRDDPGDERADAVHVEGPVRQRRPVDHQQA</sequence>
<keyword evidence="5 7" id="KW-0472">Membrane</keyword>
<dbReference type="Proteomes" id="UP000029964">
    <property type="component" value="Unassembled WGS sequence"/>
</dbReference>
<keyword evidence="10" id="KW-1185">Reference proteome</keyword>
<dbReference type="EMBL" id="JPKY01000033">
    <property type="protein sequence ID" value="KFH45356.1"/>
    <property type="molecule type" value="Genomic_DNA"/>
</dbReference>
<dbReference type="InterPro" id="IPR000326">
    <property type="entry name" value="PAP2/HPO"/>
</dbReference>
<feature type="transmembrane region" description="Helical" evidence="7">
    <location>
        <begin position="117"/>
        <end position="136"/>
    </location>
</feature>
<comment type="subcellular location">
    <subcellularLocation>
        <location evidence="1">Membrane</location>
        <topology evidence="1">Multi-pass membrane protein</topology>
    </subcellularLocation>
</comment>
<dbReference type="Pfam" id="PF01569">
    <property type="entry name" value="PAP2"/>
    <property type="match status" value="1"/>
</dbReference>
<evidence type="ECO:0000256" key="3">
    <source>
        <dbReference type="ARBA" id="ARBA00022692"/>
    </source>
</evidence>
<feature type="region of interest" description="Disordered" evidence="6">
    <location>
        <begin position="330"/>
        <end position="356"/>
    </location>
</feature>
<dbReference type="STRING" id="857340.A0A086T7M4"/>
<feature type="transmembrane region" description="Helical" evidence="7">
    <location>
        <begin position="83"/>
        <end position="105"/>
    </location>
</feature>
<evidence type="ECO:0000313" key="9">
    <source>
        <dbReference type="EMBL" id="KFH45356.1"/>
    </source>
</evidence>
<dbReference type="OrthoDB" id="10030083at2759"/>
<evidence type="ECO:0000256" key="6">
    <source>
        <dbReference type="SAM" id="MobiDB-lite"/>
    </source>
</evidence>
<evidence type="ECO:0000256" key="1">
    <source>
        <dbReference type="ARBA" id="ARBA00004141"/>
    </source>
</evidence>
<comment type="caution">
    <text evidence="9">The sequence shown here is derived from an EMBL/GenBank/DDBJ whole genome shotgun (WGS) entry which is preliminary data.</text>
</comment>
<evidence type="ECO:0000313" key="10">
    <source>
        <dbReference type="Proteomes" id="UP000029964"/>
    </source>
</evidence>
<keyword evidence="4 7" id="KW-1133">Transmembrane helix</keyword>
<organism evidence="9 10">
    <name type="scientific">Hapsidospora chrysogenum (strain ATCC 11550 / CBS 779.69 / DSM 880 / IAM 14645 / JCM 23072 / IMI 49137)</name>
    <name type="common">Acremonium chrysogenum</name>
    <dbReference type="NCBI Taxonomy" id="857340"/>
    <lineage>
        <taxon>Eukaryota</taxon>
        <taxon>Fungi</taxon>
        <taxon>Dikarya</taxon>
        <taxon>Ascomycota</taxon>
        <taxon>Pezizomycotina</taxon>
        <taxon>Sordariomycetes</taxon>
        <taxon>Hypocreomycetidae</taxon>
        <taxon>Hypocreales</taxon>
        <taxon>Bionectriaceae</taxon>
        <taxon>Hapsidospora</taxon>
    </lineage>
</organism>
<dbReference type="SMART" id="SM00014">
    <property type="entry name" value="acidPPc"/>
    <property type="match status" value="1"/>
</dbReference>
<dbReference type="PANTHER" id="PTHR10165:SF84">
    <property type="entry name" value="PHOSPHATIDIC ACID PHOSPHATASE BETA"/>
    <property type="match status" value="1"/>
</dbReference>
<evidence type="ECO:0000256" key="5">
    <source>
        <dbReference type="ARBA" id="ARBA00023136"/>
    </source>
</evidence>
<protein>
    <submittedName>
        <fullName evidence="9">Lipid phosphate phosphatase-like protein</fullName>
    </submittedName>
</protein>
<dbReference type="InterPro" id="IPR036938">
    <property type="entry name" value="PAP2/HPO_sf"/>
</dbReference>
<feature type="transmembrane region" description="Helical" evidence="7">
    <location>
        <begin position="259"/>
        <end position="279"/>
    </location>
</feature>
<dbReference type="GO" id="GO:0006644">
    <property type="term" value="P:phospholipid metabolic process"/>
    <property type="evidence" value="ECO:0007669"/>
    <property type="project" value="InterPro"/>
</dbReference>
<dbReference type="AlphaFoldDB" id="A0A086T7M4"/>
<accession>A0A086T7M4</accession>
<feature type="domain" description="Phosphatidic acid phosphatase type 2/haloperoxidase" evidence="8">
    <location>
        <begin position="118"/>
        <end position="277"/>
    </location>
</feature>